<feature type="region of interest" description="Disordered" evidence="13">
    <location>
        <begin position="247"/>
        <end position="314"/>
    </location>
</feature>
<evidence type="ECO:0000256" key="12">
    <source>
        <dbReference type="PROSITE-ProRule" id="PRU00110"/>
    </source>
</evidence>
<dbReference type="InterPro" id="IPR051315">
    <property type="entry name" value="Bact_Chemotaxis_CheA"/>
</dbReference>
<sequence length="710" mass="77210">MSIDLSQFHAIFFEESFENVDVLEQGLLALDVNTPDAEAINTIFRAAHSIKGGAGTFGFQAVADFTHVMENLLDRIRSGQRALDQDVVDILLGSVDCLRMLLTAAREGSEPDRDLCAAQQARLEAALSGRDPAPASPAGDKRPAPDPEPAGVPVQTGWRIVFQPHPELAQRGNDPLRLIRELMALAPATVTCETSLLPAWPEYDPTRLELSWTIILNEAIPRHTIEEVFSWVEDECDLALVPVLGSPETSSGEAGGRPATAPTAAAPTTPAPAADTEAASPAGEGDGQVTPRDAPKPATETAPRPRTPVTPVAAASQSIRVDLPKVDALINMVGELVITQSMLNMLRDEPELQGYDRLHEGLAQLQRQTRALQEGVMQIRMLPISFCFSRFPRMVRDLSRQLGKDIELVMSGENTEVDKTVIEKITDPLVHLVRNSIDHGIEPPEAREAAGKPRTGHVWLRAYHQVGNIVIEVADDGGGIHRDRVLQKARERGVVPADARLTPQQIDELIFEPGFSTQEAVTDLSGRGVGMDVVRRNVQALGGSISVESEAGKGTTFIIRLPLTLAIMDGQLVRVGDETYIIPLVSVVESLEPDRTMIHYVGGDTETIKLRGEYVPVIRLAEILGVHQPMRPALEDGIVVIVETDRQRYGIFVDDLLNQQQIVIKSLEDNYRRVPGMSGATILGDGRVALILDVDGLMGLLKEKEAAAHE</sequence>
<dbReference type="InterPro" id="IPR036641">
    <property type="entry name" value="HPT_dom_sf"/>
</dbReference>
<keyword evidence="8" id="KW-0418">Kinase</keyword>
<dbReference type="InterPro" id="IPR036890">
    <property type="entry name" value="HATPase_C_sf"/>
</dbReference>
<dbReference type="InterPro" id="IPR004358">
    <property type="entry name" value="Sig_transdc_His_kin-like_C"/>
</dbReference>
<evidence type="ECO:0000256" key="8">
    <source>
        <dbReference type="ARBA" id="ARBA00022777"/>
    </source>
</evidence>
<name>A0AB39UT81_9GAMM</name>
<dbReference type="InterPro" id="IPR005467">
    <property type="entry name" value="His_kinase_dom"/>
</dbReference>
<keyword evidence="6 17" id="KW-0808">Transferase</keyword>
<dbReference type="InterPro" id="IPR008207">
    <property type="entry name" value="Sig_transdc_His_kin_Hpt_dom"/>
</dbReference>
<feature type="domain" description="CheW-like" evidence="15">
    <location>
        <begin position="567"/>
        <end position="703"/>
    </location>
</feature>
<dbReference type="EMBL" id="CP154858">
    <property type="protein sequence ID" value="XDT71238.1"/>
    <property type="molecule type" value="Genomic_DNA"/>
</dbReference>
<evidence type="ECO:0000256" key="1">
    <source>
        <dbReference type="ARBA" id="ARBA00000085"/>
    </source>
</evidence>
<evidence type="ECO:0000256" key="4">
    <source>
        <dbReference type="ARBA" id="ARBA00022500"/>
    </source>
</evidence>
<dbReference type="GO" id="GO:0005737">
    <property type="term" value="C:cytoplasm"/>
    <property type="evidence" value="ECO:0007669"/>
    <property type="project" value="InterPro"/>
</dbReference>
<keyword evidence="9" id="KW-0067">ATP-binding</keyword>
<proteinExistence type="predicted"/>
<dbReference type="CDD" id="cd16916">
    <property type="entry name" value="HATPase_CheA-like"/>
    <property type="match status" value="1"/>
</dbReference>
<feature type="compositionally biased region" description="Low complexity" evidence="13">
    <location>
        <begin position="258"/>
        <end position="282"/>
    </location>
</feature>
<dbReference type="Gene3D" id="1.20.120.160">
    <property type="entry name" value="HPT domain"/>
    <property type="match status" value="1"/>
</dbReference>
<dbReference type="SUPFAM" id="SSF55874">
    <property type="entry name" value="ATPase domain of HSP90 chaperone/DNA topoisomerase II/histidine kinase"/>
    <property type="match status" value="1"/>
</dbReference>
<dbReference type="Pfam" id="PF01584">
    <property type="entry name" value="CheW"/>
    <property type="match status" value="1"/>
</dbReference>
<feature type="region of interest" description="Disordered" evidence="13">
    <location>
        <begin position="126"/>
        <end position="153"/>
    </location>
</feature>
<dbReference type="CDD" id="cd00731">
    <property type="entry name" value="CheA_reg"/>
    <property type="match status" value="1"/>
</dbReference>
<dbReference type="FunFam" id="3.30.565.10:FF:000016">
    <property type="entry name" value="Chemotaxis protein CheA, putative"/>
    <property type="match status" value="1"/>
</dbReference>
<organism evidence="17">
    <name type="scientific">Thermohahella caldifontis</name>
    <dbReference type="NCBI Taxonomy" id="3142973"/>
    <lineage>
        <taxon>Bacteria</taxon>
        <taxon>Pseudomonadati</taxon>
        <taxon>Pseudomonadota</taxon>
        <taxon>Gammaproteobacteria</taxon>
        <taxon>Oceanospirillales</taxon>
        <taxon>Hahellaceae</taxon>
        <taxon>Thermohahella</taxon>
    </lineage>
</organism>
<dbReference type="CDD" id="cd00088">
    <property type="entry name" value="HPT"/>
    <property type="match status" value="1"/>
</dbReference>
<dbReference type="GO" id="GO:0000155">
    <property type="term" value="F:phosphorelay sensor kinase activity"/>
    <property type="evidence" value="ECO:0007669"/>
    <property type="project" value="InterPro"/>
</dbReference>
<dbReference type="SMART" id="SM00073">
    <property type="entry name" value="HPT"/>
    <property type="match status" value="1"/>
</dbReference>
<evidence type="ECO:0000256" key="9">
    <source>
        <dbReference type="ARBA" id="ARBA00022840"/>
    </source>
</evidence>
<evidence type="ECO:0000256" key="5">
    <source>
        <dbReference type="ARBA" id="ARBA00022553"/>
    </source>
</evidence>
<dbReference type="InterPro" id="IPR002545">
    <property type="entry name" value="CheW-lke_dom"/>
</dbReference>
<dbReference type="PROSITE" id="PS50109">
    <property type="entry name" value="HIS_KIN"/>
    <property type="match status" value="1"/>
</dbReference>
<evidence type="ECO:0000256" key="7">
    <source>
        <dbReference type="ARBA" id="ARBA00022741"/>
    </source>
</evidence>
<dbReference type="PANTHER" id="PTHR43395">
    <property type="entry name" value="SENSOR HISTIDINE KINASE CHEA"/>
    <property type="match status" value="1"/>
</dbReference>
<evidence type="ECO:0000313" key="17">
    <source>
        <dbReference type="EMBL" id="XDT71238.1"/>
    </source>
</evidence>
<feature type="domain" description="HPt" evidence="16">
    <location>
        <begin position="1"/>
        <end position="105"/>
    </location>
</feature>
<dbReference type="Gene3D" id="2.30.30.40">
    <property type="entry name" value="SH3 Domains"/>
    <property type="match status" value="1"/>
</dbReference>
<dbReference type="RefSeq" id="WP_369600276.1">
    <property type="nucleotide sequence ID" value="NZ_CP154858.1"/>
</dbReference>
<dbReference type="SMART" id="SM00260">
    <property type="entry name" value="CheW"/>
    <property type="match status" value="1"/>
</dbReference>
<dbReference type="Pfam" id="PF01627">
    <property type="entry name" value="Hpt"/>
    <property type="match status" value="1"/>
</dbReference>
<keyword evidence="7" id="KW-0547">Nucleotide-binding</keyword>
<evidence type="ECO:0000256" key="2">
    <source>
        <dbReference type="ARBA" id="ARBA00012438"/>
    </source>
</evidence>
<dbReference type="InterPro" id="IPR003594">
    <property type="entry name" value="HATPase_dom"/>
</dbReference>
<dbReference type="PRINTS" id="PR00344">
    <property type="entry name" value="BCTRLSENSOR"/>
</dbReference>
<dbReference type="Gene3D" id="1.10.287.560">
    <property type="entry name" value="Histidine kinase CheA-like, homodimeric domain"/>
    <property type="match status" value="1"/>
</dbReference>
<evidence type="ECO:0000259" key="15">
    <source>
        <dbReference type="PROSITE" id="PS50851"/>
    </source>
</evidence>
<dbReference type="SUPFAM" id="SSF47226">
    <property type="entry name" value="Histidine-containing phosphotransfer domain, HPT domain"/>
    <property type="match status" value="1"/>
</dbReference>
<feature type="domain" description="Histidine kinase" evidence="14">
    <location>
        <begin position="314"/>
        <end position="565"/>
    </location>
</feature>
<evidence type="ECO:0000259" key="16">
    <source>
        <dbReference type="PROSITE" id="PS50894"/>
    </source>
</evidence>
<evidence type="ECO:0000259" key="14">
    <source>
        <dbReference type="PROSITE" id="PS50109"/>
    </source>
</evidence>
<dbReference type="KEGG" id="tcd:AAIA72_10515"/>
<gene>
    <name evidence="17" type="ORF">AAIA72_10515</name>
</gene>
<evidence type="ECO:0000256" key="10">
    <source>
        <dbReference type="ARBA" id="ARBA00023012"/>
    </source>
</evidence>
<dbReference type="GO" id="GO:0006935">
    <property type="term" value="P:chemotaxis"/>
    <property type="evidence" value="ECO:0007669"/>
    <property type="project" value="UniProtKB-KW"/>
</dbReference>
<dbReference type="Pfam" id="PF02895">
    <property type="entry name" value="H-kinase_dim"/>
    <property type="match status" value="1"/>
</dbReference>
<feature type="compositionally biased region" description="Low complexity" evidence="13">
    <location>
        <begin position="296"/>
        <end position="314"/>
    </location>
</feature>
<dbReference type="PROSITE" id="PS50894">
    <property type="entry name" value="HPT"/>
    <property type="match status" value="1"/>
</dbReference>
<evidence type="ECO:0000256" key="11">
    <source>
        <dbReference type="ARBA" id="ARBA00035100"/>
    </source>
</evidence>
<dbReference type="FunFam" id="2.30.30.40:FF:000048">
    <property type="entry name" value="Chemotaxis protein CheA, putative"/>
    <property type="match status" value="1"/>
</dbReference>
<dbReference type="InterPro" id="IPR004105">
    <property type="entry name" value="CheA-like_dim"/>
</dbReference>
<comment type="function">
    <text evidence="11">Involved in the transmission of sensory signals from the chemoreceptors to the flagellar motors. CheA is autophosphorylated; it can transfer its phosphate group to either CheB or CheY.</text>
</comment>
<dbReference type="SMART" id="SM01231">
    <property type="entry name" value="H-kinase_dim"/>
    <property type="match status" value="1"/>
</dbReference>
<keyword evidence="4" id="KW-0145">Chemotaxis</keyword>
<dbReference type="SUPFAM" id="SSF50341">
    <property type="entry name" value="CheW-like"/>
    <property type="match status" value="1"/>
</dbReference>
<dbReference type="PROSITE" id="PS50851">
    <property type="entry name" value="CHEW"/>
    <property type="match status" value="1"/>
</dbReference>
<dbReference type="InterPro" id="IPR036097">
    <property type="entry name" value="HisK_dim/P_sf"/>
</dbReference>
<dbReference type="SUPFAM" id="SSF47384">
    <property type="entry name" value="Homodimeric domain of signal transducing histidine kinase"/>
    <property type="match status" value="1"/>
</dbReference>
<dbReference type="Gene3D" id="3.30.565.10">
    <property type="entry name" value="Histidine kinase-like ATPase, C-terminal domain"/>
    <property type="match status" value="1"/>
</dbReference>
<dbReference type="AlphaFoldDB" id="A0AB39UT81"/>
<protein>
    <recommendedName>
        <fullName evidence="3">Chemotaxis protein CheA</fullName>
        <ecNumber evidence="2">2.7.13.3</ecNumber>
    </recommendedName>
</protein>
<dbReference type="SMART" id="SM00387">
    <property type="entry name" value="HATPase_c"/>
    <property type="match status" value="1"/>
</dbReference>
<evidence type="ECO:0000256" key="13">
    <source>
        <dbReference type="SAM" id="MobiDB-lite"/>
    </source>
</evidence>
<comment type="catalytic activity">
    <reaction evidence="1">
        <text>ATP + protein L-histidine = ADP + protein N-phospho-L-histidine.</text>
        <dbReference type="EC" id="2.7.13.3"/>
    </reaction>
</comment>
<dbReference type="InterPro" id="IPR036061">
    <property type="entry name" value="CheW-like_dom_sf"/>
</dbReference>
<dbReference type="PANTHER" id="PTHR43395:SF10">
    <property type="entry name" value="CHEMOTAXIS PROTEIN CHEA"/>
    <property type="match status" value="1"/>
</dbReference>
<reference evidence="17" key="1">
    <citation type="submission" date="2024-05" db="EMBL/GenBank/DDBJ databases">
        <title>Genome sequencing of novel strain.</title>
        <authorList>
            <person name="Ganbat D."/>
            <person name="Ganbat S."/>
            <person name="Lee S.-J."/>
        </authorList>
    </citation>
    <scope>NUCLEOTIDE SEQUENCE</scope>
    <source>
        <strain evidence="17">SMD15-11</strain>
    </source>
</reference>
<dbReference type="GO" id="GO:0005524">
    <property type="term" value="F:ATP binding"/>
    <property type="evidence" value="ECO:0007669"/>
    <property type="project" value="UniProtKB-KW"/>
</dbReference>
<accession>A0AB39UT81</accession>
<dbReference type="Pfam" id="PF02518">
    <property type="entry name" value="HATPase_c"/>
    <property type="match status" value="1"/>
</dbReference>
<dbReference type="InterPro" id="IPR037006">
    <property type="entry name" value="CheA-like_homodim_sf"/>
</dbReference>
<evidence type="ECO:0000256" key="3">
    <source>
        <dbReference type="ARBA" id="ARBA00021495"/>
    </source>
</evidence>
<evidence type="ECO:0000256" key="6">
    <source>
        <dbReference type="ARBA" id="ARBA00022679"/>
    </source>
</evidence>
<dbReference type="EC" id="2.7.13.3" evidence="2"/>
<keyword evidence="10" id="KW-0902">Two-component regulatory system</keyword>
<keyword evidence="5 12" id="KW-0597">Phosphoprotein</keyword>
<feature type="modified residue" description="Phosphohistidine" evidence="12">
    <location>
        <position position="48"/>
    </location>
</feature>